<evidence type="ECO:0000313" key="3">
    <source>
        <dbReference type="Proteomes" id="UP000636709"/>
    </source>
</evidence>
<dbReference type="OrthoDB" id="591320at2759"/>
<feature type="region of interest" description="Disordered" evidence="1">
    <location>
        <begin position="56"/>
        <end position="138"/>
    </location>
</feature>
<proteinExistence type="predicted"/>
<dbReference type="Pfam" id="PF07893">
    <property type="entry name" value="DUF1668"/>
    <property type="match status" value="1"/>
</dbReference>
<sequence length="605" mass="65788">MVATRVTVSHRAWRGGLAGDTASRAALDVASSVAAAGDGGSVTSSGGARALAATNGGAMNQGWTGRGGGGQEEGGSGQVRKPAVLHKVGSTQSLPTPTSSQSRRRRPPTHRDPPPPRLVSSNQSHSRRNGPQGQQLIRLPERMIRRFVNIVAERRSSDMYTLHRLDVSKHLFFPSTAAAEAANKTNGKVSILPWLPAPTMRFEPSPTTLWDAGKLEMFALVSPRSCEDRILCSNTAGHTTLYDAYWGWFMPMAISVARPGASEEDLYVMNTSVDLGYGLSSFADLRNGPSSFDVLRFGSLGSDRGWRWDPLPPPPFAGNVRSYTVVDGGSTICVSTREWRQAGGGWVLPFDGAAEYVPDLKLWMGFSSSDSQQLCAWDLSGVAKDDKPPTLEHSWTDLKTPKEWSPSRISLINLGKGWFCIAKTFRVVNGDDGGESFHLDSVEDKFAVLTGIQMVNRGGGQDDQEGIEMIRHKSIRYMFTDEMIRWLDHFIYNLNAAPHRHPSRCAAHMLDAAMPLLAGAAHLLDANIPLPAAVVTTVHLLSATVLPHLRNDVEFTLLIIALASPFFPVSGGSQQLDLPPGVWVKNWRARGGARQHCGAEIEREL</sequence>
<reference evidence="2" key="1">
    <citation type="submission" date="2020-07" db="EMBL/GenBank/DDBJ databases">
        <title>Genome sequence and genetic diversity analysis of an under-domesticated orphan crop, white fonio (Digitaria exilis).</title>
        <authorList>
            <person name="Bennetzen J.L."/>
            <person name="Chen S."/>
            <person name="Ma X."/>
            <person name="Wang X."/>
            <person name="Yssel A.E.J."/>
            <person name="Chaluvadi S.R."/>
            <person name="Johnson M."/>
            <person name="Gangashetty P."/>
            <person name="Hamidou F."/>
            <person name="Sanogo M.D."/>
            <person name="Zwaenepoel A."/>
            <person name="Wallace J."/>
            <person name="Van De Peer Y."/>
            <person name="Van Deynze A."/>
        </authorList>
    </citation>
    <scope>NUCLEOTIDE SEQUENCE</scope>
    <source>
        <tissue evidence="2">Leaves</tissue>
    </source>
</reference>
<comment type="caution">
    <text evidence="2">The sequence shown here is derived from an EMBL/GenBank/DDBJ whole genome shotgun (WGS) entry which is preliminary data.</text>
</comment>
<name>A0A835B9V7_9POAL</name>
<evidence type="ECO:0000256" key="1">
    <source>
        <dbReference type="SAM" id="MobiDB-lite"/>
    </source>
</evidence>
<feature type="compositionally biased region" description="Gly residues" evidence="1">
    <location>
        <begin position="64"/>
        <end position="77"/>
    </location>
</feature>
<dbReference type="PANTHER" id="PTHR33085">
    <property type="entry name" value="OS12G0113100 PROTEIN-RELATED"/>
    <property type="match status" value="1"/>
</dbReference>
<dbReference type="EMBL" id="JACEFO010001928">
    <property type="protein sequence ID" value="KAF8692800.1"/>
    <property type="molecule type" value="Genomic_DNA"/>
</dbReference>
<dbReference type="InterPro" id="IPR012871">
    <property type="entry name" value="DUF1668_ORYSA"/>
</dbReference>
<organism evidence="2 3">
    <name type="scientific">Digitaria exilis</name>
    <dbReference type="NCBI Taxonomy" id="1010633"/>
    <lineage>
        <taxon>Eukaryota</taxon>
        <taxon>Viridiplantae</taxon>
        <taxon>Streptophyta</taxon>
        <taxon>Embryophyta</taxon>
        <taxon>Tracheophyta</taxon>
        <taxon>Spermatophyta</taxon>
        <taxon>Magnoliopsida</taxon>
        <taxon>Liliopsida</taxon>
        <taxon>Poales</taxon>
        <taxon>Poaceae</taxon>
        <taxon>PACMAD clade</taxon>
        <taxon>Panicoideae</taxon>
        <taxon>Panicodae</taxon>
        <taxon>Paniceae</taxon>
        <taxon>Anthephorinae</taxon>
        <taxon>Digitaria</taxon>
    </lineage>
</organism>
<feature type="compositionally biased region" description="Polar residues" evidence="1">
    <location>
        <begin position="119"/>
        <end position="135"/>
    </location>
</feature>
<feature type="compositionally biased region" description="Low complexity" evidence="1">
    <location>
        <begin position="90"/>
        <end position="101"/>
    </location>
</feature>
<accession>A0A835B9V7</accession>
<dbReference type="Proteomes" id="UP000636709">
    <property type="component" value="Unassembled WGS sequence"/>
</dbReference>
<gene>
    <name evidence="2" type="ORF">HU200_039399</name>
</gene>
<dbReference type="AlphaFoldDB" id="A0A835B9V7"/>
<keyword evidence="3" id="KW-1185">Reference proteome</keyword>
<evidence type="ECO:0000313" key="2">
    <source>
        <dbReference type="EMBL" id="KAF8692800.1"/>
    </source>
</evidence>
<dbReference type="PANTHER" id="PTHR33085:SF113">
    <property type="entry name" value="OS05G0126000 PROTEIN"/>
    <property type="match status" value="1"/>
</dbReference>
<protein>
    <submittedName>
        <fullName evidence="2">Uncharacterized protein</fullName>
    </submittedName>
</protein>